<protein>
    <submittedName>
        <fullName evidence="1">Oidioi.mRNA.OKI2018_I69.chr2.g4046.t1.cds</fullName>
    </submittedName>
</protein>
<keyword evidence="2" id="KW-1185">Reference proteome</keyword>
<name>A0ABN7SW32_OIKDI</name>
<evidence type="ECO:0000313" key="1">
    <source>
        <dbReference type="EMBL" id="CAG5109520.1"/>
    </source>
</evidence>
<organism evidence="1 2">
    <name type="scientific">Oikopleura dioica</name>
    <name type="common">Tunicate</name>
    <dbReference type="NCBI Taxonomy" id="34765"/>
    <lineage>
        <taxon>Eukaryota</taxon>
        <taxon>Metazoa</taxon>
        <taxon>Chordata</taxon>
        <taxon>Tunicata</taxon>
        <taxon>Appendicularia</taxon>
        <taxon>Copelata</taxon>
        <taxon>Oikopleuridae</taxon>
        <taxon>Oikopleura</taxon>
    </lineage>
</organism>
<reference evidence="1 2" key="1">
    <citation type="submission" date="2021-04" db="EMBL/GenBank/DDBJ databases">
        <authorList>
            <person name="Bliznina A."/>
        </authorList>
    </citation>
    <scope>NUCLEOTIDE SEQUENCE [LARGE SCALE GENOMIC DNA]</scope>
</reference>
<proteinExistence type="predicted"/>
<dbReference type="Proteomes" id="UP001158576">
    <property type="component" value="Chromosome 2"/>
</dbReference>
<sequence>MESELIAETTRGRLAGSQRCRSLDLLLAPGINAGRFASQAILLSAGETSPNAKVMVSGITLFRTAKPARCLKSNRAPVSIPTAQSMNGEAGRRANYRALMETKFTDGSPGP</sequence>
<gene>
    <name evidence="1" type="ORF">OKIOD_LOCUS12811</name>
</gene>
<accession>A0ABN7SW32</accession>
<dbReference type="EMBL" id="OU015567">
    <property type="protein sequence ID" value="CAG5109520.1"/>
    <property type="molecule type" value="Genomic_DNA"/>
</dbReference>
<evidence type="ECO:0000313" key="2">
    <source>
        <dbReference type="Proteomes" id="UP001158576"/>
    </source>
</evidence>